<proteinExistence type="predicted"/>
<name>A0A517KXU5_9PEZI</name>
<evidence type="ECO:0000313" key="4">
    <source>
        <dbReference type="EMBL" id="QDS68200.1"/>
    </source>
</evidence>
<feature type="chain" id="PRO_5022208486" description="UDP-glycosyltransferases domain-containing protein" evidence="3">
    <location>
        <begin position="22"/>
        <end position="508"/>
    </location>
</feature>
<evidence type="ECO:0000256" key="2">
    <source>
        <dbReference type="ARBA" id="ARBA00022679"/>
    </source>
</evidence>
<keyword evidence="2" id="KW-0808">Transferase</keyword>
<dbReference type="PANTHER" id="PTHR48043:SF145">
    <property type="entry name" value="FI06409P-RELATED"/>
    <property type="match status" value="1"/>
</dbReference>
<keyword evidence="5" id="KW-1185">Reference proteome</keyword>
<evidence type="ECO:0000313" key="5">
    <source>
        <dbReference type="Proteomes" id="UP000316270"/>
    </source>
</evidence>
<dbReference type="SUPFAM" id="SSF53756">
    <property type="entry name" value="UDP-Glycosyltransferase/glycogen phosphorylase"/>
    <property type="match status" value="1"/>
</dbReference>
<dbReference type="EMBL" id="CP042185">
    <property type="protein sequence ID" value="QDS68200.1"/>
    <property type="molecule type" value="Genomic_DNA"/>
</dbReference>
<dbReference type="InterPro" id="IPR002213">
    <property type="entry name" value="UDP_glucos_trans"/>
</dbReference>
<protein>
    <recommendedName>
        <fullName evidence="6">UDP-glycosyltransferases domain-containing protein</fullName>
    </recommendedName>
</protein>
<dbReference type="Pfam" id="PF00201">
    <property type="entry name" value="UDPGT"/>
    <property type="match status" value="1"/>
</dbReference>
<dbReference type="STRING" id="50376.A0A517KXU5"/>
<keyword evidence="3" id="KW-0732">Signal</keyword>
<dbReference type="Proteomes" id="UP000316270">
    <property type="component" value="Chromosome 1"/>
</dbReference>
<evidence type="ECO:0000256" key="3">
    <source>
        <dbReference type="SAM" id="SignalP"/>
    </source>
</evidence>
<dbReference type="PANTHER" id="PTHR48043">
    <property type="entry name" value="EG:EG0003.4 PROTEIN-RELATED"/>
    <property type="match status" value="1"/>
</dbReference>
<gene>
    <name evidence="4" type="ORF">FKW77_010548</name>
</gene>
<accession>A0A517KXU5</accession>
<sequence length="508" mass="56605">MPRRGWITAVVLAIVAIIINSISNQKQDTSPRSIIPGRNNTALFISNAEYGQLNVNLAAAQALLLHHPNVEIHFATFGSRAKDIASINKYARLKRPTARSIIFHEVKSAPSYGDMMTAKGYTVESTINPPGYRGCAHLFREIQRVLYAWSGPQHIALFEELSRLIHEVNPSVVMVDTMFGPSMDAVRELDRRYAVLSPNALLTNFAEMQPYLSFLWKYPALGSAHPYPVPWHLIPLNIYINLRLAYSIYVNPSMVEMKKYLQTHGITKPVDIFSVYRPHNLTWISQGSLEADFPLPVIPDNVKAVGPILLASASAAEQDPELASWIQKAPTVMIHLGSHVDYDEKGAREMADAIRVLLEQTDVQVLWKFKMRRVNGTIVYSTYFVEEMMGENRARLWMTRWLSIDPPAMLETGNIAAAVTHGGASSFYEAMINGVPQVILPVWLDNYEFASRAECKELVAAFLAVLGNSSQAVQLRSAAKEFAKKFEGKPGREKAADIIAELAGLGEV</sequence>
<dbReference type="Gene3D" id="3.40.50.2000">
    <property type="entry name" value="Glycogen Phosphorylase B"/>
    <property type="match status" value="2"/>
</dbReference>
<dbReference type="OrthoDB" id="5835829at2759"/>
<dbReference type="InterPro" id="IPR050271">
    <property type="entry name" value="UDP-glycosyltransferase"/>
</dbReference>
<reference evidence="4 5" key="1">
    <citation type="submission" date="2019-07" db="EMBL/GenBank/DDBJ databases">
        <title>Finished genome of Venturia effusa.</title>
        <authorList>
            <person name="Young C.A."/>
            <person name="Cox M.P."/>
            <person name="Ganley A.R.D."/>
            <person name="David W.J."/>
        </authorList>
    </citation>
    <scope>NUCLEOTIDE SEQUENCE [LARGE SCALE GENOMIC DNA]</scope>
    <source>
        <strain evidence="5">albino</strain>
    </source>
</reference>
<organism evidence="4 5">
    <name type="scientific">Venturia effusa</name>
    <dbReference type="NCBI Taxonomy" id="50376"/>
    <lineage>
        <taxon>Eukaryota</taxon>
        <taxon>Fungi</taxon>
        <taxon>Dikarya</taxon>
        <taxon>Ascomycota</taxon>
        <taxon>Pezizomycotina</taxon>
        <taxon>Dothideomycetes</taxon>
        <taxon>Pleosporomycetidae</taxon>
        <taxon>Venturiales</taxon>
        <taxon>Venturiaceae</taxon>
        <taxon>Venturia</taxon>
    </lineage>
</organism>
<dbReference type="GO" id="GO:0008194">
    <property type="term" value="F:UDP-glycosyltransferase activity"/>
    <property type="evidence" value="ECO:0007669"/>
    <property type="project" value="InterPro"/>
</dbReference>
<feature type="signal peptide" evidence="3">
    <location>
        <begin position="1"/>
        <end position="21"/>
    </location>
</feature>
<evidence type="ECO:0008006" key="6">
    <source>
        <dbReference type="Google" id="ProtNLM"/>
    </source>
</evidence>
<keyword evidence="1" id="KW-0328">Glycosyltransferase</keyword>
<evidence type="ECO:0000256" key="1">
    <source>
        <dbReference type="ARBA" id="ARBA00022676"/>
    </source>
</evidence>
<dbReference type="AlphaFoldDB" id="A0A517KXU5"/>